<dbReference type="AlphaFoldDB" id="A0A6M0RWW9"/>
<dbReference type="Proteomes" id="UP000481033">
    <property type="component" value="Unassembled WGS sequence"/>
</dbReference>
<proteinExistence type="predicted"/>
<reference evidence="1 2" key="1">
    <citation type="journal article" date="2020" name="Microb. Ecol.">
        <title>Ecogenomics of the Marine Benthic Filamentous Cyanobacterium Adonisia.</title>
        <authorList>
            <person name="Walter J.M."/>
            <person name="Coutinho F.H."/>
            <person name="Leomil L."/>
            <person name="Hargreaves P.I."/>
            <person name="Campeao M.E."/>
            <person name="Vieira V.V."/>
            <person name="Silva B.S."/>
            <person name="Fistarol G.O."/>
            <person name="Salomon P.S."/>
            <person name="Sawabe T."/>
            <person name="Mino S."/>
            <person name="Hosokawa M."/>
            <person name="Miyashita H."/>
            <person name="Maruyama F."/>
            <person name="van Verk M.C."/>
            <person name="Dutilh B.E."/>
            <person name="Thompson C.C."/>
            <person name="Thompson F.L."/>
        </authorList>
    </citation>
    <scope>NUCLEOTIDE SEQUENCE [LARGE SCALE GENOMIC DNA]</scope>
    <source>
        <strain evidence="1 2">CCMR0081</strain>
    </source>
</reference>
<comment type="caution">
    <text evidence="1">The sequence shown here is derived from an EMBL/GenBank/DDBJ whole genome shotgun (WGS) entry which is preliminary data.</text>
</comment>
<dbReference type="EMBL" id="QXHD01000004">
    <property type="protein sequence ID" value="NEZ60343.1"/>
    <property type="molecule type" value="Genomic_DNA"/>
</dbReference>
<evidence type="ECO:0000313" key="2">
    <source>
        <dbReference type="Proteomes" id="UP000481033"/>
    </source>
</evidence>
<gene>
    <name evidence="1" type="ORF">DXZ20_32810</name>
</gene>
<protein>
    <submittedName>
        <fullName evidence="1">Uncharacterized protein</fullName>
    </submittedName>
</protein>
<name>A0A6M0RWW9_9CYAN</name>
<organism evidence="1 2">
    <name type="scientific">Adonisia turfae CCMR0081</name>
    <dbReference type="NCBI Taxonomy" id="2292702"/>
    <lineage>
        <taxon>Bacteria</taxon>
        <taxon>Bacillati</taxon>
        <taxon>Cyanobacteriota</taxon>
        <taxon>Adonisia</taxon>
        <taxon>Adonisia turfae</taxon>
    </lineage>
</organism>
<sequence>MGTERINVNFTVGKNTYQISGARWFYADKTVKKIIGGTPATEATSGATSSGIVVSGVEAKRVLVKLVLVYSTAVGTAVKNAAQVDKPKRFHFYCDPDKAEDAMLSLAKKKIFGRAVLRVYRPLKRCYY</sequence>
<evidence type="ECO:0000313" key="1">
    <source>
        <dbReference type="EMBL" id="NEZ60343.1"/>
    </source>
</evidence>
<keyword evidence="2" id="KW-1185">Reference proteome</keyword>
<dbReference type="RefSeq" id="WP_163702914.1">
    <property type="nucleotide sequence ID" value="NZ_QXHD01000004.1"/>
</dbReference>
<accession>A0A6M0RWW9</accession>